<reference evidence="1" key="1">
    <citation type="submission" date="2020-08" db="EMBL/GenBank/DDBJ databases">
        <title>Bridging the membrane lipid divide: bacteria of the FCB group superphylum have the potential to synthesize archaeal ether lipids.</title>
        <authorList>
            <person name="Villanueva L."/>
            <person name="von Meijenfeldt F.A.B."/>
            <person name="Westbye A.B."/>
            <person name="Yadav S."/>
            <person name="Hopmans E.C."/>
            <person name="Dutilh B.E."/>
            <person name="Sinninghe Damste J.S."/>
        </authorList>
    </citation>
    <scope>NUCLEOTIDE SEQUENCE</scope>
    <source>
        <strain evidence="1">NIOZ-UU159</strain>
    </source>
</reference>
<proteinExistence type="predicted"/>
<dbReference type="Gene3D" id="3.30.310.10">
    <property type="entry name" value="TATA-Binding Protein"/>
    <property type="match status" value="1"/>
</dbReference>
<sequence length="294" mass="34262">MSEIYFSPYRISTITCNANIGINTNINLNVLFDNISIKEECFDNKEGIVWIQFMKDGEDVSRGTYPKKRRKSKKDKVKKNRFDNQVTIIYMFNNKYIPNVKIFKNGNIQLTGIKDVKHTEIIVNYIIENIKNIYKNVSKEIVISDTDVNKLEYQNFKIRMINTDFKVYCDPEMTKGFELKRKEIHRTFINNEYNNKCSFQPGIYQGVKLEYFWNKFSEHKNGICCCPTNCYGKGSGDKIGECKKVTGALFESGSILITGGITFEQVNETYKYICDFLKKNKDNIKKPQPKVSLM</sequence>
<dbReference type="EMBL" id="MW030609">
    <property type="protein sequence ID" value="QPI16860.1"/>
    <property type="molecule type" value="Genomic_DNA"/>
</dbReference>
<dbReference type="SUPFAM" id="SSF55945">
    <property type="entry name" value="TATA-box binding protein-like"/>
    <property type="match status" value="1"/>
</dbReference>
<name>A0A7S9SUW1_9VIRU</name>
<gene>
    <name evidence="1" type="ORF">NIOZUU159_00357</name>
</gene>
<accession>A0A7S9SUW1</accession>
<organism evidence="1">
    <name type="scientific">Virus NIOZ-UU159</name>
    <dbReference type="NCBI Taxonomy" id="2763270"/>
    <lineage>
        <taxon>Viruses</taxon>
    </lineage>
</organism>
<evidence type="ECO:0000313" key="1">
    <source>
        <dbReference type="EMBL" id="QPI16860.1"/>
    </source>
</evidence>
<dbReference type="InterPro" id="IPR012295">
    <property type="entry name" value="TBP_dom_sf"/>
</dbReference>
<protein>
    <submittedName>
        <fullName evidence="1">Transcription factor</fullName>
    </submittedName>
</protein>